<dbReference type="Proteomes" id="UP000236291">
    <property type="component" value="Unassembled WGS sequence"/>
</dbReference>
<feature type="non-terminal residue" evidence="1">
    <location>
        <position position="51"/>
    </location>
</feature>
<sequence length="51" mass="5557">MLFESTDVHRNFKSNGENVIQFPSIKGRFELASGIRLVVLEALCGGGMSNS</sequence>
<gene>
    <name evidence="1" type="ORF">L195_g052866</name>
</gene>
<dbReference type="EMBL" id="ASHM01087149">
    <property type="protein sequence ID" value="PNX62228.1"/>
    <property type="molecule type" value="Genomic_DNA"/>
</dbReference>
<comment type="caution">
    <text evidence="1">The sequence shown here is derived from an EMBL/GenBank/DDBJ whole genome shotgun (WGS) entry which is preliminary data.</text>
</comment>
<name>A0A2K3K7G1_TRIPR</name>
<evidence type="ECO:0000313" key="1">
    <source>
        <dbReference type="EMBL" id="PNX62228.1"/>
    </source>
</evidence>
<proteinExistence type="predicted"/>
<reference evidence="1 2" key="2">
    <citation type="journal article" date="2017" name="Front. Plant Sci.">
        <title>Gene Classification and Mining of Molecular Markers Useful in Red Clover (Trifolium pratense) Breeding.</title>
        <authorList>
            <person name="Istvanek J."/>
            <person name="Dluhosova J."/>
            <person name="Dluhos P."/>
            <person name="Patkova L."/>
            <person name="Nedelnik J."/>
            <person name="Repkova J."/>
        </authorList>
    </citation>
    <scope>NUCLEOTIDE SEQUENCE [LARGE SCALE GENOMIC DNA]</scope>
    <source>
        <strain evidence="2">cv. Tatra</strain>
        <tissue evidence="1">Young leaves</tissue>
    </source>
</reference>
<organism evidence="1 2">
    <name type="scientific">Trifolium pratense</name>
    <name type="common">Red clover</name>
    <dbReference type="NCBI Taxonomy" id="57577"/>
    <lineage>
        <taxon>Eukaryota</taxon>
        <taxon>Viridiplantae</taxon>
        <taxon>Streptophyta</taxon>
        <taxon>Embryophyta</taxon>
        <taxon>Tracheophyta</taxon>
        <taxon>Spermatophyta</taxon>
        <taxon>Magnoliopsida</taxon>
        <taxon>eudicotyledons</taxon>
        <taxon>Gunneridae</taxon>
        <taxon>Pentapetalae</taxon>
        <taxon>rosids</taxon>
        <taxon>fabids</taxon>
        <taxon>Fabales</taxon>
        <taxon>Fabaceae</taxon>
        <taxon>Papilionoideae</taxon>
        <taxon>50 kb inversion clade</taxon>
        <taxon>NPAAA clade</taxon>
        <taxon>Hologalegina</taxon>
        <taxon>IRL clade</taxon>
        <taxon>Trifolieae</taxon>
        <taxon>Trifolium</taxon>
    </lineage>
</organism>
<dbReference type="AlphaFoldDB" id="A0A2K3K7G1"/>
<protein>
    <submittedName>
        <fullName evidence="1">Uncharacterized protein</fullName>
    </submittedName>
</protein>
<evidence type="ECO:0000313" key="2">
    <source>
        <dbReference type="Proteomes" id="UP000236291"/>
    </source>
</evidence>
<reference evidence="1 2" key="1">
    <citation type="journal article" date="2014" name="Am. J. Bot.">
        <title>Genome assembly and annotation for red clover (Trifolium pratense; Fabaceae).</title>
        <authorList>
            <person name="Istvanek J."/>
            <person name="Jaros M."/>
            <person name="Krenek A."/>
            <person name="Repkova J."/>
        </authorList>
    </citation>
    <scope>NUCLEOTIDE SEQUENCE [LARGE SCALE GENOMIC DNA]</scope>
    <source>
        <strain evidence="2">cv. Tatra</strain>
        <tissue evidence="1">Young leaves</tissue>
    </source>
</reference>
<accession>A0A2K3K7G1</accession>